<dbReference type="OrthoDB" id="3537879at2"/>
<dbReference type="RefSeq" id="WP_140736979.1">
    <property type="nucleotide sequence ID" value="NZ_RCZM01000001.1"/>
</dbReference>
<dbReference type="AlphaFoldDB" id="A0A502D0L6"/>
<reference evidence="2 3" key="1">
    <citation type="journal article" date="2019" name="Environ. Microbiol.">
        <title>Species interactions and distinct microbial communities in high Arctic permafrost affected cryosols are associated with the CH4 and CO2 gas fluxes.</title>
        <authorList>
            <person name="Altshuler I."/>
            <person name="Hamel J."/>
            <person name="Turney S."/>
            <person name="Magnuson E."/>
            <person name="Levesque R."/>
            <person name="Greer C."/>
            <person name="Whyte L.G."/>
        </authorList>
    </citation>
    <scope>NUCLEOTIDE SEQUENCE [LARGE SCALE GENOMIC DNA]</scope>
    <source>
        <strain evidence="2 3">S9.3A</strain>
    </source>
</reference>
<evidence type="ECO:0000313" key="2">
    <source>
        <dbReference type="EMBL" id="TPG19335.1"/>
    </source>
</evidence>
<proteinExistence type="predicted"/>
<sequence>MGVLFDYFAAASDEEAAAVIDLPGGPASTAAALPGSPGPKRGLFRRRGQTTEPEPSAGSAVTPLDAVAGRGIDPVVQLGTLEELLTGRPYDEVVADPRSGLDLAVRDGGERLVLTVTDSLRAALANAKDDALERVAEPWSGTEEFWGAADPAELTVFLKDLARLATRAQDAGQRIYCWVCV</sequence>
<feature type="region of interest" description="Disordered" evidence="1">
    <location>
        <begin position="29"/>
        <end position="62"/>
    </location>
</feature>
<dbReference type="Proteomes" id="UP000317722">
    <property type="component" value="Unassembled WGS sequence"/>
</dbReference>
<accession>A0A502D0L6</accession>
<protein>
    <recommendedName>
        <fullName evidence="4">DUF1877 family protein</fullName>
    </recommendedName>
</protein>
<dbReference type="EMBL" id="RCZM01000001">
    <property type="protein sequence ID" value="TPG19335.1"/>
    <property type="molecule type" value="Genomic_DNA"/>
</dbReference>
<evidence type="ECO:0008006" key="4">
    <source>
        <dbReference type="Google" id="ProtNLM"/>
    </source>
</evidence>
<comment type="caution">
    <text evidence="2">The sequence shown here is derived from an EMBL/GenBank/DDBJ whole genome shotgun (WGS) entry which is preliminary data.</text>
</comment>
<name>A0A502D0L6_9MICO</name>
<organism evidence="2 3">
    <name type="scientific">Pedococcus bigeumensis</name>
    <dbReference type="NCBI Taxonomy" id="433644"/>
    <lineage>
        <taxon>Bacteria</taxon>
        <taxon>Bacillati</taxon>
        <taxon>Actinomycetota</taxon>
        <taxon>Actinomycetes</taxon>
        <taxon>Micrococcales</taxon>
        <taxon>Intrasporangiaceae</taxon>
        <taxon>Pedococcus</taxon>
    </lineage>
</organism>
<gene>
    <name evidence="2" type="ORF">EAH86_02225</name>
</gene>
<keyword evidence="3" id="KW-1185">Reference proteome</keyword>
<evidence type="ECO:0000313" key="3">
    <source>
        <dbReference type="Proteomes" id="UP000317722"/>
    </source>
</evidence>
<evidence type="ECO:0000256" key="1">
    <source>
        <dbReference type="SAM" id="MobiDB-lite"/>
    </source>
</evidence>